<feature type="transmembrane region" description="Helical" evidence="1">
    <location>
        <begin position="1087"/>
        <end position="1104"/>
    </location>
</feature>
<evidence type="ECO:0000256" key="1">
    <source>
        <dbReference type="SAM" id="Phobius"/>
    </source>
</evidence>
<feature type="transmembrane region" description="Helical" evidence="1">
    <location>
        <begin position="69"/>
        <end position="90"/>
    </location>
</feature>
<feature type="transmembrane region" description="Helical" evidence="1">
    <location>
        <begin position="1510"/>
        <end position="1532"/>
    </location>
</feature>
<feature type="transmembrane region" description="Helical" evidence="1">
    <location>
        <begin position="969"/>
        <end position="994"/>
    </location>
</feature>
<dbReference type="RefSeq" id="WP_207690494.1">
    <property type="nucleotide sequence ID" value="NZ_CP061799.1"/>
</dbReference>
<feature type="transmembrane region" description="Helical" evidence="1">
    <location>
        <begin position="1194"/>
        <end position="1223"/>
    </location>
</feature>
<feature type="transmembrane region" description="Helical" evidence="1">
    <location>
        <begin position="587"/>
        <end position="605"/>
    </location>
</feature>
<feature type="transmembrane region" description="Helical" evidence="1">
    <location>
        <begin position="1379"/>
        <end position="1399"/>
    </location>
</feature>
<feature type="transmembrane region" description="Helical" evidence="1">
    <location>
        <begin position="537"/>
        <end position="555"/>
    </location>
</feature>
<evidence type="ECO:0000313" key="3">
    <source>
        <dbReference type="Proteomes" id="UP000663720"/>
    </source>
</evidence>
<feature type="transmembrane region" description="Helical" evidence="1">
    <location>
        <begin position="1144"/>
        <end position="1161"/>
    </location>
</feature>
<feature type="transmembrane region" description="Helical" evidence="1">
    <location>
        <begin position="1486"/>
        <end position="1504"/>
    </location>
</feature>
<feature type="transmembrane region" description="Helical" evidence="1">
    <location>
        <begin position="1265"/>
        <end position="1283"/>
    </location>
</feature>
<protein>
    <submittedName>
        <fullName evidence="2">Uncharacterized protein</fullName>
    </submittedName>
</protein>
<feature type="transmembrane region" description="Helical" evidence="1">
    <location>
        <begin position="1462"/>
        <end position="1479"/>
    </location>
</feature>
<feature type="transmembrane region" description="Helical" evidence="1">
    <location>
        <begin position="1619"/>
        <end position="1636"/>
    </location>
</feature>
<feature type="transmembrane region" description="Helical" evidence="1">
    <location>
        <begin position="1672"/>
        <end position="1690"/>
    </location>
</feature>
<keyword evidence="1" id="KW-1133">Transmembrane helix</keyword>
<feature type="transmembrane region" description="Helical" evidence="1">
    <location>
        <begin position="857"/>
        <end position="881"/>
    </location>
</feature>
<reference evidence="2" key="1">
    <citation type="journal article" date="2021" name="Microb. Physiol.">
        <title>Proteogenomic Insights into the Physiology of Marine, Sulfate-Reducing, Filamentous Desulfonema limicola and Desulfonema magnum.</title>
        <authorList>
            <person name="Schnaars V."/>
            <person name="Wohlbrand L."/>
            <person name="Scheve S."/>
            <person name="Hinrichs C."/>
            <person name="Reinhardt R."/>
            <person name="Rabus R."/>
        </authorList>
    </citation>
    <scope>NUCLEOTIDE SEQUENCE</scope>
    <source>
        <strain evidence="2">5ac10</strain>
    </source>
</reference>
<feature type="transmembrane region" description="Helical" evidence="1">
    <location>
        <begin position="215"/>
        <end position="235"/>
    </location>
</feature>
<feature type="transmembrane region" description="Helical" evidence="1">
    <location>
        <begin position="1235"/>
        <end position="1258"/>
    </location>
</feature>
<organism evidence="2 3">
    <name type="scientific">Desulfonema limicola</name>
    <dbReference type="NCBI Taxonomy" id="45656"/>
    <lineage>
        <taxon>Bacteria</taxon>
        <taxon>Pseudomonadati</taxon>
        <taxon>Thermodesulfobacteriota</taxon>
        <taxon>Desulfobacteria</taxon>
        <taxon>Desulfobacterales</taxon>
        <taxon>Desulfococcaceae</taxon>
        <taxon>Desulfonema</taxon>
    </lineage>
</organism>
<proteinExistence type="predicted"/>
<keyword evidence="1" id="KW-0812">Transmembrane</keyword>
<feature type="transmembrane region" description="Helical" evidence="1">
    <location>
        <begin position="409"/>
        <end position="428"/>
    </location>
</feature>
<feature type="transmembrane region" description="Helical" evidence="1">
    <location>
        <begin position="1436"/>
        <end position="1456"/>
    </location>
</feature>
<feature type="transmembrane region" description="Helical" evidence="1">
    <location>
        <begin position="1289"/>
        <end position="1308"/>
    </location>
</feature>
<feature type="transmembrane region" description="Helical" evidence="1">
    <location>
        <begin position="151"/>
        <end position="170"/>
    </location>
</feature>
<feature type="transmembrane region" description="Helical" evidence="1">
    <location>
        <begin position="354"/>
        <end position="373"/>
    </location>
</feature>
<feature type="transmembrane region" description="Helical" evidence="1">
    <location>
        <begin position="1000"/>
        <end position="1019"/>
    </location>
</feature>
<evidence type="ECO:0000313" key="2">
    <source>
        <dbReference type="EMBL" id="QTA78664.1"/>
    </source>
</evidence>
<feature type="transmembrane region" description="Helical" evidence="1">
    <location>
        <begin position="434"/>
        <end position="459"/>
    </location>
</feature>
<keyword evidence="3" id="KW-1185">Reference proteome</keyword>
<feature type="transmembrane region" description="Helical" evidence="1">
    <location>
        <begin position="729"/>
        <end position="748"/>
    </location>
</feature>
<feature type="transmembrane region" description="Helical" evidence="1">
    <location>
        <begin position="887"/>
        <end position="904"/>
    </location>
</feature>
<sequence>MRWTFICLPADTLDISPQIKGNTKPEIIEKNNEASSFAWQAEKPGAFKQALEKASGLSSRFVSFLAQNIGWFISCFFFVTGSLFLVSYTAEFMRSLVISVILFTYTLLMLTGAYQIRRKRPDLYITSRVLTALGMLLIPLCIAASVRLTDFSITAGLVMCLINMGVFYWLAQLASGITDRSLHGKHPRIFMYLAAVQLAVPLVNAFPLLPVIGFFHSAVLILLVYGTYGFVNQWLKSIFIERNNTAWYAAGTLVYAASVSFVHLTLSYGPSLPDAYPGPFLMILSGLLFYLDFKIKQFNREHAFLSRLTFGIYGLSIFALGVSFGSYPAMLISLVLGSWVYGAMVWYYLTIIPLWLFLGCISWLYYLVILIYVPDQAYFITSIPGLACLLGVQKYTVKRGAASLGLLVFRARGLIAFALAFYSFWYAVPGITGFLTGIAITGFIYATLRWPALQIYGGLNLNKKLALLIESGKDLRDIRLFYAVPFLSLVSLFYAPVIIFNQPGQFSSGLMLLSLIWTFSGLGLFKKQKLVSGIRISVFLNSAIICIFSSLLIILTQIPHYLEAVFLIPALCLGSLLLIWQSLVLRTSFTFYTFLALSAWAGALIKRTWFPGLSAGMIEMFISLGLFALTWKLERIKNLNAQFKQELEFLADSGANIKLLGIYPVYFRPIYEMMLKPLNQAMIILWAFALFKTGRYLTIEGLTLVLILNAFAGTFLTLLLGMRYGLFNLVYIPVLMGSGSLLAVIYKISGTNIHLLNFSAVLYALAIWLISLKILSNQVFSQVIAMINHSSKLPENEKIIRRINQAAYSIIVVFSALSLFSWLFNPETAVLTCMGPALIFMYISAKYYKKIGFCYDFMALTVLSALVVHVKLFSISLPFFLIADYKTGVLFSLMSLGMAALKWYSKGIYRKPLEKTSAFLALAAGIQALILIPLAQGFNFINVLNLVVSGAALLAVSHDIKSHLLRVSGIFLISFSLFCTGTWLSHTGQIFFLWPAGRGGWITMAVLSLGLAVLSRYSRISDLYTVPIRRIALLGYGISLAKALPLLLTVSTEIKSEIFVPCFFLILSLGLFPITPSFPKGAKLRGAGLLVFVTGIAVSLLSLTGLDIRNIVFCLVWPFIVLFLACYAVPFFNGVYPKWTIDSSFWPNAGFMLMLVSPILFSDMDIYINGFFWTALSIYIFMSSFMFKTAVGSLIAGLVLFLYPALSLPLSLTICTAVLFMIICILKNYKAFPGWKLYMAISGWLFIMPWISMISLLIFPVKSMAETVIITALLAVITAGIGWKDNQLFFFRVSKLLSLILLHIWPVIFIPSKKGAAFALWQIWPLIISKFNELQVLLPWYSLQLAAAAWGIIGLRGVIKKGLGERFPVLNKIRPRISFISWLAFMEWTAHIFVIIINSDHLNSPYASIHAAGAVFSAVLMIMLGIREVVKTQKPVWVYAVFFITGLSGLYLRFLWIGFSPAGIWDSAAILIFSGFMFICHHLTKIPVLSVSLLRMTIVLPLLSLPAVPWHIGSVHAGAVLLGTGLIYLSIYYTTGRSLFMYMSAVIMNSAVYLWVPVWAENTRLLHLYTVPVAMSVLVLLHLHKKELKRSVLNKARLTAICVLYASAGLDVFLRQELFVFILAVGLGLAGIISGIGMQIRAFLYGGLIFVVMNVMGQLLRFYPDGRLEKGIILVTLGSLIMIGMIWFNIRREDILSRIRIFRADLAEWE</sequence>
<feature type="transmembrane region" description="Helical" evidence="1">
    <location>
        <begin position="1539"/>
        <end position="1560"/>
    </location>
</feature>
<feature type="transmembrane region" description="Helical" evidence="1">
    <location>
        <begin position="1566"/>
        <end position="1584"/>
    </location>
</feature>
<feature type="transmembrane region" description="Helical" evidence="1">
    <location>
        <begin position="703"/>
        <end position="722"/>
    </location>
</feature>
<accession>A0A975B4J7</accession>
<keyword evidence="1" id="KW-0472">Membrane</keyword>
<feature type="transmembrane region" description="Helical" evidence="1">
    <location>
        <begin position="1031"/>
        <end position="1052"/>
    </location>
</feature>
<dbReference type="Proteomes" id="UP000663720">
    <property type="component" value="Chromosome"/>
</dbReference>
<feature type="transmembrane region" description="Helical" evidence="1">
    <location>
        <begin position="506"/>
        <end position="525"/>
    </location>
</feature>
<feature type="transmembrane region" description="Helical" evidence="1">
    <location>
        <begin position="829"/>
        <end position="845"/>
    </location>
</feature>
<feature type="transmembrane region" description="Helical" evidence="1">
    <location>
        <begin position="1596"/>
        <end position="1613"/>
    </location>
</feature>
<feature type="transmembrane region" description="Helical" evidence="1">
    <location>
        <begin position="1110"/>
        <end position="1132"/>
    </location>
</feature>
<feature type="transmembrane region" description="Helical" evidence="1">
    <location>
        <begin position="1643"/>
        <end position="1660"/>
    </location>
</feature>
<dbReference type="EMBL" id="CP061799">
    <property type="protein sequence ID" value="QTA78664.1"/>
    <property type="molecule type" value="Genomic_DNA"/>
</dbReference>
<feature type="transmembrane region" description="Helical" evidence="1">
    <location>
        <begin position="760"/>
        <end position="785"/>
    </location>
</feature>
<gene>
    <name evidence="2" type="ORF">dnl_08920</name>
</gene>
<feature type="transmembrane region" description="Helical" evidence="1">
    <location>
        <begin position="275"/>
        <end position="293"/>
    </location>
</feature>
<feature type="transmembrane region" description="Helical" evidence="1">
    <location>
        <begin position="1167"/>
        <end position="1187"/>
    </location>
</feature>
<feature type="transmembrane region" description="Helical" evidence="1">
    <location>
        <begin position="247"/>
        <end position="269"/>
    </location>
</feature>
<feature type="transmembrane region" description="Helical" evidence="1">
    <location>
        <begin position="611"/>
        <end position="631"/>
    </location>
</feature>
<feature type="transmembrane region" description="Helical" evidence="1">
    <location>
        <begin position="916"/>
        <end position="934"/>
    </location>
</feature>
<feature type="transmembrane region" description="Helical" evidence="1">
    <location>
        <begin position="1405"/>
        <end position="1424"/>
    </location>
</feature>
<feature type="transmembrane region" description="Helical" evidence="1">
    <location>
        <begin position="96"/>
        <end position="116"/>
    </location>
</feature>
<feature type="transmembrane region" description="Helical" evidence="1">
    <location>
        <begin position="123"/>
        <end position="145"/>
    </location>
</feature>
<dbReference type="KEGG" id="dli:dnl_08920"/>
<feature type="transmembrane region" description="Helical" evidence="1">
    <location>
        <begin position="1058"/>
        <end position="1075"/>
    </location>
</feature>
<name>A0A975B4J7_9BACT</name>
<feature type="transmembrane region" description="Helical" evidence="1">
    <location>
        <begin position="561"/>
        <end position="580"/>
    </location>
</feature>
<feature type="transmembrane region" description="Helical" evidence="1">
    <location>
        <begin position="1338"/>
        <end position="1359"/>
    </location>
</feature>
<feature type="transmembrane region" description="Helical" evidence="1">
    <location>
        <begin position="480"/>
        <end position="500"/>
    </location>
</feature>